<protein>
    <submittedName>
        <fullName evidence="3">Long-chain-fatty-acid--CoA ligase</fullName>
        <ecNumber evidence="3">6.2.1.3</ecNumber>
    </submittedName>
</protein>
<gene>
    <name evidence="3" type="primary">lcfB_1</name>
    <name evidence="3" type="ORF">PH7735_00843</name>
</gene>
<keyword evidence="4" id="KW-1185">Reference proteome</keyword>
<dbReference type="Proteomes" id="UP000051870">
    <property type="component" value="Unassembled WGS sequence"/>
</dbReference>
<dbReference type="GeneID" id="83879915"/>
<dbReference type="Pfam" id="PF00501">
    <property type="entry name" value="AMP-binding"/>
    <property type="match status" value="1"/>
</dbReference>
<evidence type="ECO:0000313" key="3">
    <source>
        <dbReference type="EMBL" id="CUJ87953.1"/>
    </source>
</evidence>
<dbReference type="STRING" id="1715693.PH7735_00843"/>
<sequence length="622" mass="65385">MAVFSADPIRTFDDLQTFETELTLEQRLPERSILDVFVASAVKHPDATAITMLMTGAADEEPRRVSYSALLGMIQGAANMFTALGGPVPGVAYMLPSLVETYVTLWGAETAGTAVPINFLLQPDSITELIRASGAKILVALGPHPQLDIWEKAMHIRDQVPGLILVRVSPPGTPAEDGVVDFGTTLPQYPQDRLSFGDARSGDDVAAYFHTGGTTGVPKLVAHTHRSQLVAAFGGAAMCGYTPDDTLTATLPLFHVAGTIVAGLSAFMAGVELLVMTPGGLRNPVIVESFWRLVDQYKATLVGGVPTAIGAVLQTPADDCDLSALRAGLTGAALLPPAVRDRFKEVTGRNLYEILGMTEASGLISIDPLSGPGGVGSVGWALPYTQVDVLTLTQDGRLGDPCKPGDIGVIAIKGDHISPGYRNPAHNAGVFENGLLNSGDLGYKDAAGRLYVAGRSKDLIIRSGHNIDPAMIENALSAHPAVAVAAAVGMPDAYAGELPICFVELHEGAEASIEDLMQHAQSHIDERPAWPKQIHVIETVPLTSVGKIYKPGLRCDAARLMVSDLVQTVLGAGTAKVDVKEGGARGMVVEVALGPADQEVASKVEQALATFLFEAKVYTQTG</sequence>
<dbReference type="Gene3D" id="3.30.300.30">
    <property type="match status" value="1"/>
</dbReference>
<dbReference type="Pfam" id="PF13193">
    <property type="entry name" value="AMP-binding_C"/>
    <property type="match status" value="1"/>
</dbReference>
<dbReference type="Gene3D" id="3.40.50.12780">
    <property type="entry name" value="N-terminal domain of ligase-like"/>
    <property type="match status" value="1"/>
</dbReference>
<evidence type="ECO:0000313" key="4">
    <source>
        <dbReference type="Proteomes" id="UP000051870"/>
    </source>
</evidence>
<dbReference type="PANTHER" id="PTHR43201">
    <property type="entry name" value="ACYL-COA SYNTHETASE"/>
    <property type="match status" value="1"/>
</dbReference>
<dbReference type="GO" id="GO:0004467">
    <property type="term" value="F:long-chain fatty acid-CoA ligase activity"/>
    <property type="evidence" value="ECO:0007669"/>
    <property type="project" value="UniProtKB-EC"/>
</dbReference>
<dbReference type="EC" id="6.2.1.3" evidence="3"/>
<reference evidence="4" key="1">
    <citation type="submission" date="2015-09" db="EMBL/GenBank/DDBJ databases">
        <authorList>
            <person name="Rodrigo-Torres Lidia"/>
            <person name="Arahal R.David."/>
        </authorList>
    </citation>
    <scope>NUCLEOTIDE SEQUENCE [LARGE SCALE GENOMIC DNA]</scope>
    <source>
        <strain evidence="4">CECT 7735</strain>
    </source>
</reference>
<feature type="domain" description="AMP-dependent synthetase/ligase" evidence="1">
    <location>
        <begin position="39"/>
        <end position="421"/>
    </location>
</feature>
<keyword evidence="3" id="KW-0436">Ligase</keyword>
<dbReference type="RefSeq" id="WP_058310030.1">
    <property type="nucleotide sequence ID" value="NZ_CYTW01000001.1"/>
</dbReference>
<feature type="domain" description="AMP-binding enzyme C-terminal" evidence="2">
    <location>
        <begin position="472"/>
        <end position="547"/>
    </location>
</feature>
<evidence type="ECO:0000259" key="1">
    <source>
        <dbReference type="Pfam" id="PF00501"/>
    </source>
</evidence>
<dbReference type="InterPro" id="IPR000873">
    <property type="entry name" value="AMP-dep_synth/lig_dom"/>
</dbReference>
<dbReference type="InterPro" id="IPR020845">
    <property type="entry name" value="AMP-binding_CS"/>
</dbReference>
<dbReference type="AlphaFoldDB" id="A0A0P1I3H9"/>
<accession>A0A0P1I3H9</accession>
<dbReference type="PROSITE" id="PS00455">
    <property type="entry name" value="AMP_BINDING"/>
    <property type="match status" value="1"/>
</dbReference>
<evidence type="ECO:0000259" key="2">
    <source>
        <dbReference type="Pfam" id="PF13193"/>
    </source>
</evidence>
<dbReference type="SUPFAM" id="SSF56801">
    <property type="entry name" value="Acetyl-CoA synthetase-like"/>
    <property type="match status" value="1"/>
</dbReference>
<dbReference type="PANTHER" id="PTHR43201:SF32">
    <property type="entry name" value="2-SUCCINYLBENZOATE--COA LIGASE, CHLOROPLASTIC_PEROXISOMAL"/>
    <property type="match status" value="1"/>
</dbReference>
<dbReference type="InterPro" id="IPR045851">
    <property type="entry name" value="AMP-bd_C_sf"/>
</dbReference>
<dbReference type="InterPro" id="IPR042099">
    <property type="entry name" value="ANL_N_sf"/>
</dbReference>
<dbReference type="GO" id="GO:0031956">
    <property type="term" value="F:medium-chain fatty acid-CoA ligase activity"/>
    <property type="evidence" value="ECO:0007669"/>
    <property type="project" value="TreeGrafter"/>
</dbReference>
<proteinExistence type="predicted"/>
<name>A0A0P1I3H9_9RHOB</name>
<dbReference type="EMBL" id="CYTW01000001">
    <property type="protein sequence ID" value="CUJ87953.1"/>
    <property type="molecule type" value="Genomic_DNA"/>
</dbReference>
<organism evidence="3 4">
    <name type="scientific">Shimia thalassica</name>
    <dbReference type="NCBI Taxonomy" id="1715693"/>
    <lineage>
        <taxon>Bacteria</taxon>
        <taxon>Pseudomonadati</taxon>
        <taxon>Pseudomonadota</taxon>
        <taxon>Alphaproteobacteria</taxon>
        <taxon>Rhodobacterales</taxon>
        <taxon>Roseobacteraceae</taxon>
    </lineage>
</organism>
<dbReference type="InterPro" id="IPR025110">
    <property type="entry name" value="AMP-bd_C"/>
</dbReference>